<dbReference type="RefSeq" id="XP_001643960.1">
    <property type="nucleotide sequence ID" value="XM_001643910.1"/>
</dbReference>
<dbReference type="GO" id="GO:0034039">
    <property type="term" value="F:8-oxo-7,8-dihydroguanine DNA N-glycosylase activity"/>
    <property type="evidence" value="ECO:0007669"/>
    <property type="project" value="TreeGrafter"/>
</dbReference>
<dbReference type="InParanoid" id="A7TNQ1"/>
<keyword evidence="7" id="KW-0456">Lyase</keyword>
<evidence type="ECO:0000313" key="17">
    <source>
        <dbReference type="Proteomes" id="UP000000267"/>
    </source>
</evidence>
<evidence type="ECO:0000256" key="6">
    <source>
        <dbReference type="ARBA" id="ARBA00023204"/>
    </source>
</evidence>
<sequence>MTVSKFGRFLVSKEELCLTNVLQVGQSFRWIFDEKLNQYSSSLKVGNDEKYALVVLRQNSSNGEDFVEFGSVGGDCELGTLDSHLRNYFRLDVSVNDLYSTQWLPRDDRFKSHSPSGNRILAQEPWETLVSFICSSNNNISRITKMCHELCSKFGNKIGTLGDVDYYSFPSSDDIVERSSEEELRKLGFGYRAKYIIDTAKMMVEDKTANGYTSDTQYLMELGSKLTYEQLREHLMRYSGVGPKVADCVCLMGFKMDHVVPIDTHVSRIAKRDYNFQAAKNKIKDLSKKYTEYPITRKKINMELDLTRLMFVEKWGEYAGWAQGILFSNEVGNANGATSTGKIKKRELEVKPEVKEENTTVNSKTKRVKRQSY</sequence>
<reference evidence="16 17" key="1">
    <citation type="journal article" date="2007" name="Proc. Natl. Acad. Sci. U.S.A.">
        <title>Independent sorting-out of thousands of duplicated gene pairs in two yeast species descended from a whole-genome duplication.</title>
        <authorList>
            <person name="Scannell D.R."/>
            <person name="Frank A.C."/>
            <person name="Conant G.C."/>
            <person name="Byrne K.P."/>
            <person name="Woolfit M."/>
            <person name="Wolfe K.H."/>
        </authorList>
    </citation>
    <scope>NUCLEOTIDE SEQUENCE [LARGE SCALE GENOMIC DNA]</scope>
    <source>
        <strain evidence="17">ATCC 22028 / DSM 70294 / BCRC 21397 / CBS 2163 / NBRC 10782 / NRRL Y-8283 / UCD 57-17</strain>
    </source>
</reference>
<dbReference type="GO" id="GO:0006289">
    <property type="term" value="P:nucleotide-excision repair"/>
    <property type="evidence" value="ECO:0007669"/>
    <property type="project" value="InterPro"/>
</dbReference>
<dbReference type="GO" id="GO:0140078">
    <property type="term" value="F:class I DNA-(apurinic or apyrimidinic site) endonuclease activity"/>
    <property type="evidence" value="ECO:0007669"/>
    <property type="project" value="UniProtKB-EC"/>
</dbReference>
<dbReference type="GO" id="GO:0005739">
    <property type="term" value="C:mitochondrion"/>
    <property type="evidence" value="ECO:0007669"/>
    <property type="project" value="EnsemblFungi"/>
</dbReference>
<dbReference type="FunCoup" id="A7TNQ1">
    <property type="interactions" value="620"/>
</dbReference>
<evidence type="ECO:0000256" key="3">
    <source>
        <dbReference type="ARBA" id="ARBA00012720"/>
    </source>
</evidence>
<name>A7TNQ1_VANPO</name>
<evidence type="ECO:0000256" key="8">
    <source>
        <dbReference type="ARBA" id="ARBA00023242"/>
    </source>
</evidence>
<dbReference type="PANTHER" id="PTHR10242">
    <property type="entry name" value="8-OXOGUANINE DNA GLYCOSYLASE"/>
    <property type="match status" value="1"/>
</dbReference>
<dbReference type="SUPFAM" id="SSF55945">
    <property type="entry name" value="TATA-box binding protein-like"/>
    <property type="match status" value="1"/>
</dbReference>
<dbReference type="SUPFAM" id="SSF48150">
    <property type="entry name" value="DNA-glycosylase"/>
    <property type="match status" value="1"/>
</dbReference>
<keyword evidence="10" id="KW-0326">Glycosidase</keyword>
<evidence type="ECO:0000256" key="7">
    <source>
        <dbReference type="ARBA" id="ARBA00023239"/>
    </source>
</evidence>
<dbReference type="Gene3D" id="1.10.1670.10">
    <property type="entry name" value="Helix-hairpin-Helix base-excision DNA repair enzymes (C-terminal)"/>
    <property type="match status" value="1"/>
</dbReference>
<proteinExistence type="inferred from homology"/>
<dbReference type="GO" id="GO:0005634">
    <property type="term" value="C:nucleus"/>
    <property type="evidence" value="ECO:0007669"/>
    <property type="project" value="UniProtKB-SubCell"/>
</dbReference>
<organism evidence="17">
    <name type="scientific">Vanderwaltozyma polyspora (strain ATCC 22028 / DSM 70294 / BCRC 21397 / CBS 2163 / NBRC 10782 / NRRL Y-8283 / UCD 57-17)</name>
    <name type="common">Kluyveromyces polysporus</name>
    <dbReference type="NCBI Taxonomy" id="436907"/>
    <lineage>
        <taxon>Eukaryota</taxon>
        <taxon>Fungi</taxon>
        <taxon>Dikarya</taxon>
        <taxon>Ascomycota</taxon>
        <taxon>Saccharomycotina</taxon>
        <taxon>Saccharomycetes</taxon>
        <taxon>Saccharomycetales</taxon>
        <taxon>Saccharomycetaceae</taxon>
        <taxon>Vanderwaltozyma</taxon>
    </lineage>
</organism>
<evidence type="ECO:0000256" key="4">
    <source>
        <dbReference type="ARBA" id="ARBA00022763"/>
    </source>
</evidence>
<gene>
    <name evidence="16" type="ORF">Kpol_1001p14</name>
</gene>
<evidence type="ECO:0000256" key="12">
    <source>
        <dbReference type="ARBA" id="ARBA00044632"/>
    </source>
</evidence>
<feature type="compositionally biased region" description="Basic residues" evidence="14">
    <location>
        <begin position="364"/>
        <end position="373"/>
    </location>
</feature>
<dbReference type="InterPro" id="IPR003265">
    <property type="entry name" value="HhH-GPD_domain"/>
</dbReference>
<dbReference type="OMA" id="ITKMCHS"/>
<dbReference type="CDD" id="cd00056">
    <property type="entry name" value="ENDO3c"/>
    <property type="match status" value="1"/>
</dbReference>
<dbReference type="eggNOG" id="KOG2875">
    <property type="taxonomic scope" value="Eukaryota"/>
</dbReference>
<protein>
    <recommendedName>
        <fullName evidence="13">N-glycosylase/DNA lyase</fullName>
        <ecNumber evidence="3">4.2.99.18</ecNumber>
    </recommendedName>
</protein>
<evidence type="ECO:0000256" key="1">
    <source>
        <dbReference type="ARBA" id="ARBA00004123"/>
    </source>
</evidence>
<dbReference type="GeneID" id="5544245"/>
<dbReference type="Pfam" id="PF00730">
    <property type="entry name" value="HhH-GPD"/>
    <property type="match status" value="1"/>
</dbReference>
<keyword evidence="8" id="KW-0539">Nucleus</keyword>
<evidence type="ECO:0000256" key="10">
    <source>
        <dbReference type="ARBA" id="ARBA00023295"/>
    </source>
</evidence>
<dbReference type="HOGENOM" id="CLU_027543_3_1_1"/>
<dbReference type="KEGG" id="vpo:Kpol_1001p14"/>
<dbReference type="Proteomes" id="UP000000267">
    <property type="component" value="Unassembled WGS sequence"/>
</dbReference>
<dbReference type="InterPro" id="IPR011257">
    <property type="entry name" value="DNA_glycosylase"/>
</dbReference>
<comment type="function">
    <text evidence="11">DNA repair enzyme that incises DNA at 8-oxoG residues. Excises 7,8-dihydro-8-oxoguanine and 2,6-diamino-4-hydroxy-5-N-methylformamidopyrimidine (FAPY) from damaged DNA. Has a beta-lyase activity that nicks DNA 3' to the lesion.</text>
</comment>
<dbReference type="OrthoDB" id="238681at2759"/>
<evidence type="ECO:0000256" key="5">
    <source>
        <dbReference type="ARBA" id="ARBA00022801"/>
    </source>
</evidence>
<dbReference type="GO" id="GO:0007004">
    <property type="term" value="P:telomere maintenance via telomerase"/>
    <property type="evidence" value="ECO:0007669"/>
    <property type="project" value="EnsemblFungi"/>
</dbReference>
<dbReference type="AlphaFoldDB" id="A7TNQ1"/>
<evidence type="ECO:0000256" key="9">
    <source>
        <dbReference type="ARBA" id="ARBA00023268"/>
    </source>
</evidence>
<dbReference type="PANTHER" id="PTHR10242:SF2">
    <property type="entry name" value="N-GLYCOSYLASE_DNA LYASE"/>
    <property type="match status" value="1"/>
</dbReference>
<dbReference type="SMART" id="SM00478">
    <property type="entry name" value="ENDO3c"/>
    <property type="match status" value="1"/>
</dbReference>
<keyword evidence="6" id="KW-0234">DNA repair</keyword>
<dbReference type="EMBL" id="DS480433">
    <property type="protein sequence ID" value="EDO16102.1"/>
    <property type="molecule type" value="Genomic_DNA"/>
</dbReference>
<dbReference type="InterPro" id="IPR052054">
    <property type="entry name" value="Oxidative_DNA_repair_enzyme"/>
</dbReference>
<dbReference type="EC" id="4.2.99.18" evidence="3"/>
<evidence type="ECO:0000256" key="2">
    <source>
        <dbReference type="ARBA" id="ARBA00010679"/>
    </source>
</evidence>
<dbReference type="GO" id="GO:0070987">
    <property type="term" value="P:error-free translesion synthesis"/>
    <property type="evidence" value="ECO:0007669"/>
    <property type="project" value="EnsemblFungi"/>
</dbReference>
<dbReference type="PhylomeDB" id="A7TNQ1"/>
<keyword evidence="17" id="KW-1185">Reference proteome</keyword>
<dbReference type="STRING" id="436907.A7TNQ1"/>
<dbReference type="Gene3D" id="1.10.340.30">
    <property type="entry name" value="Hypothetical protein, domain 2"/>
    <property type="match status" value="1"/>
</dbReference>
<dbReference type="GO" id="GO:0003684">
    <property type="term" value="F:damaged DNA binding"/>
    <property type="evidence" value="ECO:0007669"/>
    <property type="project" value="InterPro"/>
</dbReference>
<dbReference type="FunFam" id="1.10.340.30:FF:000006">
    <property type="entry name" value="N-glycosylase/DNA lyase isoform X2"/>
    <property type="match status" value="1"/>
</dbReference>
<evidence type="ECO:0000256" key="11">
    <source>
        <dbReference type="ARBA" id="ARBA00025652"/>
    </source>
</evidence>
<feature type="region of interest" description="Disordered" evidence="14">
    <location>
        <begin position="351"/>
        <end position="373"/>
    </location>
</feature>
<dbReference type="InterPro" id="IPR023170">
    <property type="entry name" value="HhH_base_excis_C"/>
</dbReference>
<dbReference type="InterPro" id="IPR012904">
    <property type="entry name" value="OGG_N"/>
</dbReference>
<keyword evidence="4" id="KW-0227">DNA damage</keyword>
<dbReference type="Gene3D" id="3.30.310.40">
    <property type="match status" value="1"/>
</dbReference>
<keyword evidence="5" id="KW-0378">Hydrolase</keyword>
<keyword evidence="9" id="KW-0511">Multifunctional enzyme</keyword>
<evidence type="ECO:0000256" key="14">
    <source>
        <dbReference type="SAM" id="MobiDB-lite"/>
    </source>
</evidence>
<evidence type="ECO:0000256" key="13">
    <source>
        <dbReference type="ARBA" id="ARBA00073127"/>
    </source>
</evidence>
<comment type="catalytic activity">
    <reaction evidence="12">
        <text>2'-deoxyribonucleotide-(2'-deoxyribose 5'-phosphate)-2'-deoxyribonucleotide-DNA = a 3'-end 2'-deoxyribonucleotide-(2,3-dehydro-2,3-deoxyribose 5'-phosphate)-DNA + a 5'-end 5'-phospho-2'-deoxyribonucleoside-DNA + H(+)</text>
        <dbReference type="Rhea" id="RHEA:66592"/>
        <dbReference type="Rhea" id="RHEA-COMP:13180"/>
        <dbReference type="Rhea" id="RHEA-COMP:16897"/>
        <dbReference type="Rhea" id="RHEA-COMP:17067"/>
        <dbReference type="ChEBI" id="CHEBI:15378"/>
        <dbReference type="ChEBI" id="CHEBI:136412"/>
        <dbReference type="ChEBI" id="CHEBI:157695"/>
        <dbReference type="ChEBI" id="CHEBI:167181"/>
        <dbReference type="EC" id="4.2.99.18"/>
    </reaction>
</comment>
<evidence type="ECO:0000313" key="16">
    <source>
        <dbReference type="EMBL" id="EDO16102.1"/>
    </source>
</evidence>
<dbReference type="GO" id="GO:0006285">
    <property type="term" value="P:base-excision repair, AP site formation"/>
    <property type="evidence" value="ECO:0007669"/>
    <property type="project" value="EnsemblFungi"/>
</dbReference>
<evidence type="ECO:0000259" key="15">
    <source>
        <dbReference type="SMART" id="SM00478"/>
    </source>
</evidence>
<dbReference type="Pfam" id="PF07934">
    <property type="entry name" value="OGG_N"/>
    <property type="match status" value="1"/>
</dbReference>
<feature type="domain" description="HhH-GPD" evidence="15">
    <location>
        <begin position="134"/>
        <end position="309"/>
    </location>
</feature>
<accession>A7TNQ1</accession>
<comment type="subcellular location">
    <subcellularLocation>
        <location evidence="1">Nucleus</location>
    </subcellularLocation>
</comment>
<comment type="similarity">
    <text evidence="2">Belongs to the type-1 OGG1 family.</text>
</comment>